<dbReference type="Pfam" id="PF04932">
    <property type="entry name" value="Wzy_C"/>
    <property type="match status" value="1"/>
</dbReference>
<keyword evidence="2 5" id="KW-0812">Transmembrane</keyword>
<dbReference type="PANTHER" id="PTHR37422:SF21">
    <property type="entry name" value="EXOQ-LIKE PROTEIN"/>
    <property type="match status" value="1"/>
</dbReference>
<dbReference type="AlphaFoldDB" id="A0A7C1NYQ1"/>
<dbReference type="PANTHER" id="PTHR37422">
    <property type="entry name" value="TEICHURONIC ACID BIOSYNTHESIS PROTEIN TUAE"/>
    <property type="match status" value="1"/>
</dbReference>
<feature type="domain" description="O-antigen ligase-related" evidence="6">
    <location>
        <begin position="198"/>
        <end position="342"/>
    </location>
</feature>
<evidence type="ECO:0000259" key="6">
    <source>
        <dbReference type="Pfam" id="PF04932"/>
    </source>
</evidence>
<proteinExistence type="predicted"/>
<feature type="transmembrane region" description="Helical" evidence="5">
    <location>
        <begin position="91"/>
        <end position="111"/>
    </location>
</feature>
<dbReference type="GO" id="GO:0016874">
    <property type="term" value="F:ligase activity"/>
    <property type="evidence" value="ECO:0007669"/>
    <property type="project" value="UniProtKB-KW"/>
</dbReference>
<name>A0A7C1NYQ1_9HYPH</name>
<feature type="transmembrane region" description="Helical" evidence="5">
    <location>
        <begin position="365"/>
        <end position="388"/>
    </location>
</feature>
<gene>
    <name evidence="7" type="ORF">ENP70_10465</name>
</gene>
<dbReference type="EMBL" id="DSKI01000543">
    <property type="protein sequence ID" value="HEB44093.1"/>
    <property type="molecule type" value="Genomic_DNA"/>
</dbReference>
<feature type="transmembrane region" description="Helical" evidence="5">
    <location>
        <begin position="190"/>
        <end position="207"/>
    </location>
</feature>
<feature type="transmembrane region" description="Helical" evidence="5">
    <location>
        <begin position="213"/>
        <end position="230"/>
    </location>
</feature>
<evidence type="ECO:0000256" key="2">
    <source>
        <dbReference type="ARBA" id="ARBA00022692"/>
    </source>
</evidence>
<keyword evidence="7" id="KW-0436">Ligase</keyword>
<evidence type="ECO:0000256" key="4">
    <source>
        <dbReference type="ARBA" id="ARBA00023136"/>
    </source>
</evidence>
<protein>
    <submittedName>
        <fullName evidence="7">O-antigen ligase family protein</fullName>
    </submittedName>
</protein>
<accession>A0A7C1NYQ1</accession>
<feature type="transmembrane region" description="Helical" evidence="5">
    <location>
        <begin position="37"/>
        <end position="58"/>
    </location>
</feature>
<feature type="transmembrane region" description="Helical" evidence="5">
    <location>
        <begin position="157"/>
        <end position="183"/>
    </location>
</feature>
<feature type="transmembrane region" description="Helical" evidence="5">
    <location>
        <begin position="237"/>
        <end position="255"/>
    </location>
</feature>
<evidence type="ECO:0000256" key="5">
    <source>
        <dbReference type="SAM" id="Phobius"/>
    </source>
</evidence>
<sequence length="418" mass="45832">MLRRAAVVVSILLFAVMLISFQPFSPVHEGVEEGGNLVNQLGFGLLGLIAVCSLLTLADLRKLPSLIGPAWMLMIGFLVFSGFTAPDPSATLRGIILTLIVMMTIVTVLALPQDGDGYARMLSVVAGILIFICYAGLPLVPSLATHGSDALEPQNSYLWRGVFTHKNIAGPVMAAFVFAAIYLWRRGDRWAGVVIGVSALIFVSQTGSKTTLGLVPVAALLVLLPSAIGLRVLTPIAVFFCQLAFALLTFGSVLIEPIHQFVLWLGIDPTFTGRVSIWKFGVDALVDRPLTGFGYESFWSTDLVRYAANPYYLDWDVRGIVHAHNGYLDIAISMGIPALIVALAVLIVLPLIDYMRCRPARENRLLADFFMMIVFFTTLNAMMESFFFRRMDPVWMLCFFGVIGLRLVATVPIPRRLA</sequence>
<evidence type="ECO:0000256" key="3">
    <source>
        <dbReference type="ARBA" id="ARBA00022989"/>
    </source>
</evidence>
<dbReference type="InterPro" id="IPR051533">
    <property type="entry name" value="WaaL-like"/>
</dbReference>
<organism evidence="7">
    <name type="scientific">Agrobacterium albertimagni</name>
    <dbReference type="NCBI Taxonomy" id="147266"/>
    <lineage>
        <taxon>Bacteria</taxon>
        <taxon>Pseudomonadati</taxon>
        <taxon>Pseudomonadota</taxon>
        <taxon>Alphaproteobacteria</taxon>
        <taxon>Hyphomicrobiales</taxon>
        <taxon>Rhizobiaceae</taxon>
        <taxon>Rhizobium/Agrobacterium group</taxon>
        <taxon>Agrobacterium</taxon>
    </lineage>
</organism>
<feature type="transmembrane region" description="Helical" evidence="5">
    <location>
        <begin position="330"/>
        <end position="353"/>
    </location>
</feature>
<dbReference type="GO" id="GO:0016020">
    <property type="term" value="C:membrane"/>
    <property type="evidence" value="ECO:0007669"/>
    <property type="project" value="UniProtKB-SubCell"/>
</dbReference>
<dbReference type="InterPro" id="IPR007016">
    <property type="entry name" value="O-antigen_ligase-rel_domated"/>
</dbReference>
<evidence type="ECO:0000313" key="7">
    <source>
        <dbReference type="EMBL" id="HEB44093.1"/>
    </source>
</evidence>
<feature type="transmembrane region" description="Helical" evidence="5">
    <location>
        <begin position="394"/>
        <end position="413"/>
    </location>
</feature>
<comment type="subcellular location">
    <subcellularLocation>
        <location evidence="1">Membrane</location>
        <topology evidence="1">Multi-pass membrane protein</topology>
    </subcellularLocation>
</comment>
<comment type="caution">
    <text evidence="7">The sequence shown here is derived from an EMBL/GenBank/DDBJ whole genome shotgun (WGS) entry which is preliminary data.</text>
</comment>
<feature type="transmembrane region" description="Helical" evidence="5">
    <location>
        <begin position="118"/>
        <end position="137"/>
    </location>
</feature>
<keyword evidence="4 5" id="KW-0472">Membrane</keyword>
<reference evidence="7" key="1">
    <citation type="journal article" date="2020" name="mSystems">
        <title>Genome- and Community-Level Interaction Insights into Carbon Utilization and Element Cycling Functions of Hydrothermarchaeota in Hydrothermal Sediment.</title>
        <authorList>
            <person name="Zhou Z."/>
            <person name="Liu Y."/>
            <person name="Xu W."/>
            <person name="Pan J."/>
            <person name="Luo Z.H."/>
            <person name="Li M."/>
        </authorList>
    </citation>
    <scope>NUCLEOTIDE SEQUENCE [LARGE SCALE GENOMIC DNA]</scope>
    <source>
        <strain evidence="7">SpSt-243</strain>
    </source>
</reference>
<keyword evidence="3 5" id="KW-1133">Transmembrane helix</keyword>
<feature type="transmembrane region" description="Helical" evidence="5">
    <location>
        <begin position="65"/>
        <end position="85"/>
    </location>
</feature>
<evidence type="ECO:0000256" key="1">
    <source>
        <dbReference type="ARBA" id="ARBA00004141"/>
    </source>
</evidence>